<dbReference type="EMBL" id="JBHTCF010000003">
    <property type="protein sequence ID" value="MFC7304294.1"/>
    <property type="molecule type" value="Genomic_DNA"/>
</dbReference>
<reference evidence="3" key="1">
    <citation type="journal article" date="2019" name="Int. J. Syst. Evol. Microbiol.">
        <title>The Global Catalogue of Microorganisms (GCM) 10K type strain sequencing project: providing services to taxonomists for standard genome sequencing and annotation.</title>
        <authorList>
            <consortium name="The Broad Institute Genomics Platform"/>
            <consortium name="The Broad Institute Genome Sequencing Center for Infectious Disease"/>
            <person name="Wu L."/>
            <person name="Ma J."/>
        </authorList>
    </citation>
    <scope>NUCLEOTIDE SEQUENCE [LARGE SCALE GENOMIC DNA]</scope>
    <source>
        <strain evidence="3">SYNS20</strain>
    </source>
</reference>
<dbReference type="PANTHER" id="PTHR36221:SF1">
    <property type="entry name" value="DUF742 DOMAIN-CONTAINING PROTEIN"/>
    <property type="match status" value="1"/>
</dbReference>
<dbReference type="PANTHER" id="PTHR36221">
    <property type="entry name" value="DUF742 DOMAIN-CONTAINING PROTEIN"/>
    <property type="match status" value="1"/>
</dbReference>
<dbReference type="Proteomes" id="UP001596523">
    <property type="component" value="Unassembled WGS sequence"/>
</dbReference>
<comment type="caution">
    <text evidence="2">The sequence shown here is derived from an EMBL/GenBank/DDBJ whole genome shotgun (WGS) entry which is preliminary data.</text>
</comment>
<keyword evidence="3" id="KW-1185">Reference proteome</keyword>
<accession>A0ABW2JE37</accession>
<feature type="region of interest" description="Disordered" evidence="1">
    <location>
        <begin position="1"/>
        <end position="29"/>
    </location>
</feature>
<organism evidence="2 3">
    <name type="scientific">Streptomyces monticola</name>
    <dbReference type="NCBI Taxonomy" id="2666263"/>
    <lineage>
        <taxon>Bacteria</taxon>
        <taxon>Bacillati</taxon>
        <taxon>Actinomycetota</taxon>
        <taxon>Actinomycetes</taxon>
        <taxon>Kitasatosporales</taxon>
        <taxon>Streptomycetaceae</taxon>
        <taxon>Streptomyces</taxon>
    </lineage>
</organism>
<dbReference type="RefSeq" id="WP_381828520.1">
    <property type="nucleotide sequence ID" value="NZ_JBHTCF010000003.1"/>
</dbReference>
<dbReference type="Pfam" id="PF05331">
    <property type="entry name" value="DUF742"/>
    <property type="match status" value="1"/>
</dbReference>
<evidence type="ECO:0000256" key="1">
    <source>
        <dbReference type="SAM" id="MobiDB-lite"/>
    </source>
</evidence>
<evidence type="ECO:0000313" key="3">
    <source>
        <dbReference type="Proteomes" id="UP001596523"/>
    </source>
</evidence>
<feature type="compositionally biased region" description="Low complexity" evidence="1">
    <location>
        <begin position="10"/>
        <end position="26"/>
    </location>
</feature>
<sequence>MHSTPPASRHGATAAPAHGATAAADAVPLGPRPYTLTGGRTEGHVALAVEALVTTAAGRPAHSAALAPEHHLILHRCAAPASVAEISAALRVPLGVARVLVSDLAVQGLVDVNNPVPGQPGTALLERVLGGLRRL</sequence>
<evidence type="ECO:0000313" key="2">
    <source>
        <dbReference type="EMBL" id="MFC7304294.1"/>
    </source>
</evidence>
<name>A0ABW2JE37_9ACTN</name>
<gene>
    <name evidence="2" type="ORF">ACFQVC_08740</name>
</gene>
<proteinExistence type="predicted"/>
<protein>
    <submittedName>
        <fullName evidence="2">DUF742 domain-containing protein</fullName>
    </submittedName>
</protein>
<dbReference type="InterPro" id="IPR007995">
    <property type="entry name" value="DUF742"/>
</dbReference>